<dbReference type="EMBL" id="LZIT01000010">
    <property type="protein sequence ID" value="OBG47094.1"/>
    <property type="molecule type" value="Genomic_DNA"/>
</dbReference>
<dbReference type="AlphaFoldDB" id="A0ABD6P7X0"/>
<evidence type="ECO:0000256" key="1">
    <source>
        <dbReference type="SAM" id="MobiDB-lite"/>
    </source>
</evidence>
<gene>
    <name evidence="2" type="ORF">A5672_07560</name>
    <name evidence="3" type="ORF">BST11_25950</name>
</gene>
<name>A0ABD6P7X0_9MYCO</name>
<dbReference type="Proteomes" id="UP000092086">
    <property type="component" value="Unassembled WGS sequence"/>
</dbReference>
<protein>
    <submittedName>
        <fullName evidence="2">Uncharacterized protein</fullName>
    </submittedName>
</protein>
<accession>A0ABD6P7X0</accession>
<reference evidence="3 5" key="2">
    <citation type="submission" date="2017-02" db="EMBL/GenBank/DDBJ databases">
        <title>The new phylogeny of genus Mycobacterium.</title>
        <authorList>
            <person name="Tortoli E."/>
            <person name="Trovato A."/>
            <person name="Cirillo D.M."/>
        </authorList>
    </citation>
    <scope>NUCLEOTIDE SEQUENCE [LARGE SCALE GENOMIC DNA]</scope>
    <source>
        <strain evidence="3 5">DSM 45230</strain>
    </source>
</reference>
<dbReference type="Proteomes" id="UP000192319">
    <property type="component" value="Unassembled WGS sequence"/>
</dbReference>
<comment type="caution">
    <text evidence="2">The sequence shown here is derived from an EMBL/GenBank/DDBJ whole genome shotgun (WGS) entry which is preliminary data.</text>
</comment>
<evidence type="ECO:0000313" key="4">
    <source>
        <dbReference type="Proteomes" id="UP000092086"/>
    </source>
</evidence>
<dbReference type="EMBL" id="MVHD01000088">
    <property type="protein sequence ID" value="OQZ87834.1"/>
    <property type="molecule type" value="Genomic_DNA"/>
</dbReference>
<evidence type="ECO:0000313" key="2">
    <source>
        <dbReference type="EMBL" id="OBG47094.1"/>
    </source>
</evidence>
<proteinExistence type="predicted"/>
<organism evidence="2 4">
    <name type="scientific">Mycobacterium alsense</name>
    <dbReference type="NCBI Taxonomy" id="324058"/>
    <lineage>
        <taxon>Bacteria</taxon>
        <taxon>Bacillati</taxon>
        <taxon>Actinomycetota</taxon>
        <taxon>Actinomycetes</taxon>
        <taxon>Mycobacteriales</taxon>
        <taxon>Mycobacteriaceae</taxon>
        <taxon>Mycobacterium</taxon>
    </lineage>
</organism>
<sequence>MAPPHAASAPRHRGADPLAQGADPGAPPSGGQSVAELLARLQVESSGGRRRLRREGGEG</sequence>
<evidence type="ECO:0000313" key="5">
    <source>
        <dbReference type="Proteomes" id="UP000192319"/>
    </source>
</evidence>
<keyword evidence="5" id="KW-1185">Reference proteome</keyword>
<evidence type="ECO:0000313" key="3">
    <source>
        <dbReference type="EMBL" id="OQZ87834.1"/>
    </source>
</evidence>
<dbReference type="RefSeq" id="WP_068206120.1">
    <property type="nucleotide sequence ID" value="NZ_LZKT01000171.1"/>
</dbReference>
<feature type="region of interest" description="Disordered" evidence="1">
    <location>
        <begin position="1"/>
        <end position="33"/>
    </location>
</feature>
<reference evidence="2 4" key="1">
    <citation type="submission" date="2016-06" db="EMBL/GenBank/DDBJ databases">
        <authorList>
            <person name="Sutton G."/>
            <person name="Brinkac L."/>
            <person name="Sanka R."/>
            <person name="Adams M."/>
            <person name="Lau E."/>
            <person name="Sam S."/>
            <person name="Sreng N."/>
            <person name="Him V."/>
            <person name="Kerleguer A."/>
            <person name="Cheng S."/>
        </authorList>
    </citation>
    <scope>NUCLEOTIDE SEQUENCE [LARGE SCALE GENOMIC DNA]</scope>
    <source>
        <strain evidence="2 4">E2978</strain>
    </source>
</reference>